<dbReference type="CDD" id="cd24082">
    <property type="entry name" value="ASKHA_NBD_GspK-like"/>
    <property type="match status" value="1"/>
</dbReference>
<dbReference type="GO" id="GO:0016301">
    <property type="term" value="F:kinase activity"/>
    <property type="evidence" value="ECO:0007669"/>
    <property type="project" value="UniProtKB-KW"/>
</dbReference>
<keyword evidence="2" id="KW-0418">Kinase</keyword>
<evidence type="ECO:0000259" key="1">
    <source>
        <dbReference type="Pfam" id="PF01869"/>
    </source>
</evidence>
<dbReference type="Gene3D" id="3.30.420.40">
    <property type="match status" value="2"/>
</dbReference>
<reference evidence="3" key="1">
    <citation type="journal article" date="2020" name="MBio">
        <title>Horizontal gene transfer to a defensive symbiont with a reduced genome amongst a multipartite beetle microbiome.</title>
        <authorList>
            <person name="Waterworth S.C."/>
            <person name="Florez L.V."/>
            <person name="Rees E.R."/>
            <person name="Hertweck C."/>
            <person name="Kaltenpoth M."/>
            <person name="Kwan J.C."/>
        </authorList>
    </citation>
    <scope>NUCLEOTIDE SEQUENCE [LARGE SCALE GENOMIC DNA]</scope>
</reference>
<dbReference type="AlphaFoldDB" id="A0A7V8FU29"/>
<dbReference type="SUPFAM" id="SSF53067">
    <property type="entry name" value="Actin-like ATPase domain"/>
    <property type="match status" value="2"/>
</dbReference>
<dbReference type="PANTHER" id="PTHR43190">
    <property type="entry name" value="N-ACETYL-D-GLUCOSAMINE KINASE"/>
    <property type="match status" value="1"/>
</dbReference>
<dbReference type="InterPro" id="IPR052519">
    <property type="entry name" value="Euk-type_GlcNAc_Kinase"/>
</dbReference>
<accession>A0A7V8FU29</accession>
<sequence length="306" mass="30981">MASIDYLIGIDGGGTKTLARLARPGHGTLAQASGPGSALRNGAGNAWRVIDAVIAEVFANAGLARPQSSQLAVGIGIAGYNVAQWAADFRAAAPAFGALEIANDGVITLLGAHEGRPGAVIAVGTGTIGIASDIDGGLRVVDGWGFPTGDDGSGAWMGMRAVHHAQHALDGRAARGPLTEAVLALCVEEVPTDAARDERATLLDWLALADQAAFARAARPVVAHAGDDAAARAILQDAAAEIASMAAALDPSQRLPLALCGGLAAALQPHLDARQRQRIVDARSDATDGALLLAQRALQSTTETAP</sequence>
<dbReference type="Proteomes" id="UP000462435">
    <property type="component" value="Unassembled WGS sequence"/>
</dbReference>
<proteinExistence type="predicted"/>
<dbReference type="EMBL" id="WNDX01000142">
    <property type="protein sequence ID" value="KAF1040274.1"/>
    <property type="molecule type" value="Genomic_DNA"/>
</dbReference>
<organism evidence="2 3">
    <name type="scientific">Herbaspirillum frisingense</name>
    <dbReference type="NCBI Taxonomy" id="92645"/>
    <lineage>
        <taxon>Bacteria</taxon>
        <taxon>Pseudomonadati</taxon>
        <taxon>Pseudomonadota</taxon>
        <taxon>Betaproteobacteria</taxon>
        <taxon>Burkholderiales</taxon>
        <taxon>Oxalobacteraceae</taxon>
        <taxon>Herbaspirillum</taxon>
    </lineage>
</organism>
<dbReference type="Pfam" id="PF01869">
    <property type="entry name" value="BcrAD_BadFG"/>
    <property type="match status" value="1"/>
</dbReference>
<gene>
    <name evidence="2" type="primary">gspK</name>
    <name evidence="2" type="ORF">GAK35_03555</name>
</gene>
<feature type="domain" description="ATPase BadF/BadG/BcrA/BcrD type" evidence="1">
    <location>
        <begin position="8"/>
        <end position="294"/>
    </location>
</feature>
<comment type="caution">
    <text evidence="2">The sequence shown here is derived from an EMBL/GenBank/DDBJ whole genome shotgun (WGS) entry which is preliminary data.</text>
</comment>
<protein>
    <submittedName>
        <fullName evidence="2">Glucosamine kinase GspK</fullName>
    </submittedName>
</protein>
<evidence type="ECO:0000313" key="3">
    <source>
        <dbReference type="Proteomes" id="UP000462435"/>
    </source>
</evidence>
<dbReference type="InterPro" id="IPR043129">
    <property type="entry name" value="ATPase_NBD"/>
</dbReference>
<evidence type="ECO:0000313" key="2">
    <source>
        <dbReference type="EMBL" id="KAF1040274.1"/>
    </source>
</evidence>
<dbReference type="PANTHER" id="PTHR43190:SF3">
    <property type="entry name" value="N-ACETYL-D-GLUCOSAMINE KINASE"/>
    <property type="match status" value="1"/>
</dbReference>
<keyword evidence="2" id="KW-0808">Transferase</keyword>
<name>A0A7V8FU29_9BURK</name>
<dbReference type="InterPro" id="IPR002731">
    <property type="entry name" value="ATPase_BadF"/>
</dbReference>